<dbReference type="Gene3D" id="3.40.30.10">
    <property type="entry name" value="Glutaredoxin"/>
    <property type="match status" value="1"/>
</dbReference>
<evidence type="ECO:0000313" key="3">
    <source>
        <dbReference type="Proteomes" id="UP000295620"/>
    </source>
</evidence>
<dbReference type="Proteomes" id="UP000295620">
    <property type="component" value="Unassembled WGS sequence"/>
</dbReference>
<evidence type="ECO:0000313" key="2">
    <source>
        <dbReference type="EMBL" id="TDQ11755.1"/>
    </source>
</evidence>
<evidence type="ECO:0000256" key="1">
    <source>
        <dbReference type="SAM" id="Phobius"/>
    </source>
</evidence>
<proteinExistence type="predicted"/>
<reference evidence="2 3" key="1">
    <citation type="submission" date="2019-03" db="EMBL/GenBank/DDBJ databases">
        <title>Genomic Encyclopedia of Archaeal and Bacterial Type Strains, Phase II (KMG-II): from individual species to whole genera.</title>
        <authorList>
            <person name="Goeker M."/>
        </authorList>
    </citation>
    <scope>NUCLEOTIDE SEQUENCE [LARGE SCALE GENOMIC DNA]</scope>
    <source>
        <strain evidence="2 3">DSM 19035</strain>
    </source>
</reference>
<protein>
    <submittedName>
        <fullName evidence="2">Uncharacterized protein</fullName>
    </submittedName>
</protein>
<name>A0A4R6T081_9SPHI</name>
<dbReference type="RefSeq" id="WP_133574800.1">
    <property type="nucleotide sequence ID" value="NZ_SNYC01000003.1"/>
</dbReference>
<comment type="caution">
    <text evidence="2">The sequence shown here is derived from an EMBL/GenBank/DDBJ whole genome shotgun (WGS) entry which is preliminary data.</text>
</comment>
<keyword evidence="1" id="KW-1133">Transmembrane helix</keyword>
<dbReference type="AlphaFoldDB" id="A0A4R6T081"/>
<feature type="transmembrane region" description="Helical" evidence="1">
    <location>
        <begin position="6"/>
        <end position="26"/>
    </location>
</feature>
<accession>A0A4R6T081</accession>
<dbReference type="InterPro" id="IPR036249">
    <property type="entry name" value="Thioredoxin-like_sf"/>
</dbReference>
<keyword evidence="1" id="KW-0812">Transmembrane</keyword>
<dbReference type="EMBL" id="SNYC01000003">
    <property type="protein sequence ID" value="TDQ11755.1"/>
    <property type="molecule type" value="Genomic_DNA"/>
</dbReference>
<keyword evidence="1" id="KW-0472">Membrane</keyword>
<dbReference type="SUPFAM" id="SSF52833">
    <property type="entry name" value="Thioredoxin-like"/>
    <property type="match status" value="1"/>
</dbReference>
<sequence>MKRQEYFKYLAILILSIVISYAIYAIRESKATPLIAKAEIAKPSLPASEIKNLLPKSIPLGAILSFKKTEAGKSVKLQIKNNLGQNHLFVLIGQGDCYDCYKDVPFWNSTQHLYDSLKVYVVISGGNEKYMKDFITANGIDVPVFIDTENQLFPVLKKIPNVYTPIVLFVNKQGDLVSATNSNYGDLGKQEVFVKFLNRNL</sequence>
<organism evidence="2 3">
    <name type="scientific">Pedobacter metabolipauper</name>
    <dbReference type="NCBI Taxonomy" id="425513"/>
    <lineage>
        <taxon>Bacteria</taxon>
        <taxon>Pseudomonadati</taxon>
        <taxon>Bacteroidota</taxon>
        <taxon>Sphingobacteriia</taxon>
        <taxon>Sphingobacteriales</taxon>
        <taxon>Sphingobacteriaceae</taxon>
        <taxon>Pedobacter</taxon>
    </lineage>
</organism>
<keyword evidence="3" id="KW-1185">Reference proteome</keyword>
<gene>
    <name evidence="2" type="ORF">ATK78_0883</name>
</gene>